<feature type="region of interest" description="Disordered" evidence="7">
    <location>
        <begin position="1"/>
        <end position="42"/>
    </location>
</feature>
<feature type="region of interest" description="Disordered" evidence="7">
    <location>
        <begin position="2221"/>
        <end position="2435"/>
    </location>
</feature>
<dbReference type="SMART" id="SM00355">
    <property type="entry name" value="ZnF_C2H2"/>
    <property type="match status" value="9"/>
</dbReference>
<feature type="compositionally biased region" description="Basic and acidic residues" evidence="7">
    <location>
        <begin position="226"/>
        <end position="241"/>
    </location>
</feature>
<feature type="region of interest" description="Disordered" evidence="7">
    <location>
        <begin position="124"/>
        <end position="147"/>
    </location>
</feature>
<gene>
    <name evidence="9" type="ORF">MEDL_52026</name>
</gene>
<feature type="compositionally biased region" description="Polar residues" evidence="7">
    <location>
        <begin position="458"/>
        <end position="471"/>
    </location>
</feature>
<dbReference type="Gene3D" id="3.30.160.60">
    <property type="entry name" value="Classic Zinc Finger"/>
    <property type="match status" value="3"/>
</dbReference>
<evidence type="ECO:0000256" key="1">
    <source>
        <dbReference type="ARBA" id="ARBA00022723"/>
    </source>
</evidence>
<feature type="compositionally biased region" description="Basic and acidic residues" evidence="7">
    <location>
        <begin position="1406"/>
        <end position="1419"/>
    </location>
</feature>
<feature type="region of interest" description="Disordered" evidence="7">
    <location>
        <begin position="203"/>
        <end position="305"/>
    </location>
</feature>
<feature type="compositionally biased region" description="Basic and acidic residues" evidence="7">
    <location>
        <begin position="1156"/>
        <end position="1178"/>
    </location>
</feature>
<feature type="region of interest" description="Disordered" evidence="7">
    <location>
        <begin position="375"/>
        <end position="399"/>
    </location>
</feature>
<protein>
    <recommendedName>
        <fullName evidence="8">C2H2-type domain-containing protein</fullName>
    </recommendedName>
</protein>
<feature type="compositionally biased region" description="Polar residues" evidence="7">
    <location>
        <begin position="263"/>
        <end position="282"/>
    </location>
</feature>
<feature type="domain" description="C2H2-type" evidence="8">
    <location>
        <begin position="1664"/>
        <end position="1692"/>
    </location>
</feature>
<dbReference type="Proteomes" id="UP000683360">
    <property type="component" value="Unassembled WGS sequence"/>
</dbReference>
<dbReference type="PANTHER" id="PTHR24403">
    <property type="entry name" value="ZINC FINGER PROTEIN"/>
    <property type="match status" value="1"/>
</dbReference>
<dbReference type="EMBL" id="CAJPWZ010002532">
    <property type="protein sequence ID" value="CAG2239683.1"/>
    <property type="molecule type" value="Genomic_DNA"/>
</dbReference>
<feature type="compositionally biased region" description="Polar residues" evidence="7">
    <location>
        <begin position="2380"/>
        <end position="2394"/>
    </location>
</feature>
<feature type="compositionally biased region" description="Polar residues" evidence="7">
    <location>
        <begin position="2265"/>
        <end position="2298"/>
    </location>
</feature>
<reference evidence="9" key="1">
    <citation type="submission" date="2021-03" db="EMBL/GenBank/DDBJ databases">
        <authorList>
            <person name="Bekaert M."/>
        </authorList>
    </citation>
    <scope>NUCLEOTIDE SEQUENCE</scope>
</reference>
<feature type="region of interest" description="Disordered" evidence="7">
    <location>
        <begin position="412"/>
        <end position="486"/>
    </location>
</feature>
<dbReference type="PANTHER" id="PTHR24403:SF67">
    <property type="entry name" value="FI01116P-RELATED"/>
    <property type="match status" value="1"/>
</dbReference>
<feature type="region of interest" description="Disordered" evidence="7">
    <location>
        <begin position="514"/>
        <end position="548"/>
    </location>
</feature>
<organism evidence="9 10">
    <name type="scientific">Mytilus edulis</name>
    <name type="common">Blue mussel</name>
    <dbReference type="NCBI Taxonomy" id="6550"/>
    <lineage>
        <taxon>Eukaryota</taxon>
        <taxon>Metazoa</taxon>
        <taxon>Spiralia</taxon>
        <taxon>Lophotrochozoa</taxon>
        <taxon>Mollusca</taxon>
        <taxon>Bivalvia</taxon>
        <taxon>Autobranchia</taxon>
        <taxon>Pteriomorphia</taxon>
        <taxon>Mytilida</taxon>
        <taxon>Mytiloidea</taxon>
        <taxon>Mytilidae</taxon>
        <taxon>Mytilinae</taxon>
        <taxon>Mytilus</taxon>
    </lineage>
</organism>
<feature type="compositionally biased region" description="Polar residues" evidence="7">
    <location>
        <begin position="2449"/>
        <end position="2462"/>
    </location>
</feature>
<feature type="compositionally biased region" description="Polar residues" evidence="7">
    <location>
        <begin position="2505"/>
        <end position="2514"/>
    </location>
</feature>
<feature type="compositionally biased region" description="Basic residues" evidence="7">
    <location>
        <begin position="251"/>
        <end position="260"/>
    </location>
</feature>
<feature type="compositionally biased region" description="Polar residues" evidence="7">
    <location>
        <begin position="2482"/>
        <end position="2492"/>
    </location>
</feature>
<sequence length="2645" mass="296030">MLQKDTVPVNQSDGDVPGSQTDGDVPVSLEDGDVHISQSPTDGDVLVSLADGDVHISLSVGDVPVSQSYGDVPVSQSDGDVPVSQSDGDVPVSQSDGDIPFSLSDGDNPISLADYDVCVSQSDKVPISESGGDGPFSQSDSSSVSENQMMIKSKIASKLITRSKTKTSKSHKKIVAMLNNLSKDKSGAPVSWKFNKSGIKQANKVAKRLQTAQDKELQKDPSTSSESRKTDIDTNKLKSEKNNINSDQVIQKRKPGRPKIIRNENQQSESNQDISNTVTQEEAINFPTEGQVENTQKSGRGRKKKILSKDIRIKRLEILKRHIERGRGRGRGRIKRIRELHSIPVLEKEDSDTDDMDGQNRNNINQDKLKLLKEQIDSERKRGRGRGRGLRGRPRINLPGIHSSIINAHHLTTQADHPGGDSELKPLRSRGRGRGRGRVKKGRRPWKHLNAEVRTDTDMQQISSTSEQSSKPIGRPFGRRGRGPRWTSLNRQALNKSVLNEHTRAVISSGNLNFGEQLNETPVDSENESIDSNLSSASSKARKRKLHHHMGIKLGPSKMLRSQDSMKTRIVKNLSGLPVLKKRKRTLSGEFDLLDEKTLRKQMRGKDDDDNSVAQSFDGSWADVTDSEFNESQIDNIYGESDSDIQDSQVKSDKGLIFNETNLSETSKKYSHLQGIKLGRRKGRPPKILSNDYEIPMKMKKNAKDFTSVKSSYIRQNKTGRLTIIGPGGIQFVKVRGQHGKDEVVYKMAVDTEAENCDLIEKYNDTYESNAKEEIITVQIVHDESLKENIAFQEKKIKEKLSGYHDDILQKEVDVKSIESVKQTKDNGEFHPKEILTTEAEISPETILLSLKQVKQDKTESSKIKEETPIGSDALDKLGGQKYESEMPSLAELVPQLGAAGSSIQHSQTQEVESMKSENNYNASKTIEVAEKTETVSQNISELDKSIPKQEERVISIEAACVATTAYDNFNKLESAAITSTAIDSTQNTEVSSFLGKMTDNEDKNKICQEDEIVDKVDDLTDEEHLHLELLSDDPEIGEVEEMSSNNQAQRVVSDILEKMVEEICGKTKSEYENMDMMEKDENVIEKKEMNKIEDENAKDNIDSVNSNLTMSIETESAMLPTITNNAEKTNIKQLTETIPVDSVLNETNNTPIAIMEDKTKVSEEEEKSINEGKKTDELTGSIEKNSKFDKTSDGFLETSTGDDNQTEIKESNANENIDDKEGKSVPIPTEVLDKSEESASVSESAELQNTRKRKIENETDSKSESESTQESVIVTTPETSGKTEVKRVFQLRKKASRSPLEIIAMKHSLEERKYMLEETQRAIRREEKQKKMFQNKLLREKIEQLSPPKHSIDQLSPPKQTEQLQHVQDCSPEKVDELAEAPTHLCKPCSIVLIDFVKYLKMSDHSEKPTPDRDHDDMSTTEDEATTDTEGTVNVKPKHAHAEVENNVQNNSTQLGNDSKDATQKSAIEGSNPPVKRPAKARKQAKSYNYSSKLSKLTAEIVSSPEPTDIETKTFTVPPLILKIKQKEKVKKKFKGHKWTAPRNRARKQMTPFRRILPKQTFEFETLGSKDTAFNFEDSSGKVMPTASTLSQVPNPATTVVANQGLASEYTENNSANISLQAMNKNSSENMFRFKCNYKNCEFKSQKRNLMESHIYIHLNSPFKCSHCDEIFPSRNAAFNHSKKAHCEKELKIITVDTVDESNYYEEINTPQTSENSNVIQADIQDVQHSSESLIISVRLPRNVNDSATGCYCCCHCDFSASKVKDINTHVEQEHRENIQYLCSVCNKSVSRYGEGIARHFSNEHPDQPVAYKSLPDYYDVRKTIEKPSSGDKGNIFDRMSDLFSGKKGSKTFTEKTSAEADSTTAENDEDITSTDSQPSADEPTTIDHPDTSKKTVEPVHHEPDGIEQLAQMYGNPTSTEGDKTVSEDTRNASVAENPNQLLDDNSGNDMGLKIVDVVSLQGGSDFAKDVWGETAETSKPPPIPIQMPVNRPPVLVPTSSLRHQLQANNRPLISMPQRMPYSQPSIMDSAKLKETTTTYKCEKCNVHAPVLSSMVEHLRTGHKEIPRLFLCPFCRQYEGATEPDIHKHIKQFHPSPNTKSPPVALSSDAKQHLRTIEVPVGDTQKVDGKYLIEKDIYKCLKCKRHMPSLDYIYEHLEKEHNEVFVYVCPDCKRFRAKEEEVVFNHIKTVHNKNTDDIILSLAIEENLFTRVQCLIKDKTSQNKSTSQKQIPPPLTSQSNQLRQGYENMAVPSNRQPSMPVPSFRQQSMPVPSIRQQSMPVPSIRQQSMVVPSSRQQPMPIPSSRHQPLPVYHQRPPQPSRPPMQPVFPGMIQSQPVRMPGPVPGSIAVHSQSSNQPINPTPPINKAASRKSYRPVHIPQQQNTEPTQAQTLPHSDGRKITSPPPLMRGPPPLIRFPGNNSQPQSQVVPSSTSIRHTNFTMTDKVQRLHTQSQGQSMSSNVSPPPQSRPVLKVPSVPIRRSVTSPNQQSDGKTSEGGGAPLDLSRNSTPNSQHDNSEDMDDMSPDAFQIFNLQPARQPTPNIRPVPYSQMHGMQQQRPQQIGQYNPSAYNRPGMYNQMYRAPPPYPQSYQRPHHPSPNQLSGQKPAQPLKCPYCPSLVPLSMGEVAPHIQKYHPNQKIQYVKKD</sequence>
<feature type="region of interest" description="Disordered" evidence="7">
    <location>
        <begin position="2582"/>
        <end position="2609"/>
    </location>
</feature>
<evidence type="ECO:0000256" key="6">
    <source>
        <dbReference type="SAM" id="Coils"/>
    </source>
</evidence>
<evidence type="ECO:0000256" key="2">
    <source>
        <dbReference type="ARBA" id="ARBA00022737"/>
    </source>
</evidence>
<accession>A0A8S3UB24</accession>
<evidence type="ECO:0000313" key="10">
    <source>
        <dbReference type="Proteomes" id="UP000683360"/>
    </source>
</evidence>
<feature type="compositionally biased region" description="Basic and acidic residues" evidence="7">
    <location>
        <begin position="1207"/>
        <end position="1224"/>
    </location>
</feature>
<feature type="compositionally biased region" description="Polar residues" evidence="7">
    <location>
        <begin position="1267"/>
        <end position="1280"/>
    </location>
</feature>
<dbReference type="GO" id="GO:0008270">
    <property type="term" value="F:zinc ion binding"/>
    <property type="evidence" value="ECO:0007669"/>
    <property type="project" value="UniProtKB-KW"/>
</dbReference>
<feature type="region of interest" description="Disordered" evidence="7">
    <location>
        <begin position="1406"/>
        <end position="1488"/>
    </location>
</feature>
<feature type="region of interest" description="Disordered" evidence="7">
    <location>
        <begin position="1150"/>
        <end position="1280"/>
    </location>
</feature>
<feature type="compositionally biased region" description="Basic residues" evidence="7">
    <location>
        <begin position="427"/>
        <end position="447"/>
    </location>
</feature>
<keyword evidence="3 5" id="KW-0863">Zinc-finger</keyword>
<feature type="compositionally biased region" description="Polar residues" evidence="7">
    <location>
        <begin position="65"/>
        <end position="96"/>
    </location>
</feature>
<dbReference type="InterPro" id="IPR050688">
    <property type="entry name" value="Zinc_finger/UBP_domain"/>
</dbReference>
<feature type="region of interest" description="Disordered" evidence="7">
    <location>
        <begin position="2449"/>
        <end position="2524"/>
    </location>
</feature>
<feature type="compositionally biased region" description="Basic and acidic residues" evidence="7">
    <location>
        <begin position="1256"/>
        <end position="1266"/>
    </location>
</feature>
<evidence type="ECO:0000256" key="7">
    <source>
        <dbReference type="SAM" id="MobiDB-lite"/>
    </source>
</evidence>
<name>A0A8S3UB24_MYTED</name>
<feature type="compositionally biased region" description="Basic residues" evidence="7">
    <location>
        <begin position="381"/>
        <end position="394"/>
    </location>
</feature>
<keyword evidence="6" id="KW-0175">Coiled coil</keyword>
<feature type="compositionally biased region" description="Low complexity" evidence="7">
    <location>
        <begin position="2422"/>
        <end position="2432"/>
    </location>
</feature>
<feature type="region of interest" description="Disordered" evidence="7">
    <location>
        <begin position="62"/>
        <end position="107"/>
    </location>
</feature>
<feature type="compositionally biased region" description="Polar residues" evidence="7">
    <location>
        <begin position="2223"/>
        <end position="2244"/>
    </location>
</feature>
<dbReference type="OrthoDB" id="6101405at2759"/>
<dbReference type="GO" id="GO:0045944">
    <property type="term" value="P:positive regulation of transcription by RNA polymerase II"/>
    <property type="evidence" value="ECO:0007669"/>
    <property type="project" value="TreeGrafter"/>
</dbReference>
<dbReference type="PROSITE" id="PS00028">
    <property type="entry name" value="ZINC_FINGER_C2H2_1"/>
    <property type="match status" value="2"/>
</dbReference>
<evidence type="ECO:0000256" key="4">
    <source>
        <dbReference type="ARBA" id="ARBA00022833"/>
    </source>
</evidence>
<feature type="coiled-coil region" evidence="6">
    <location>
        <begin position="1310"/>
        <end position="1344"/>
    </location>
</feature>
<evidence type="ECO:0000259" key="8">
    <source>
        <dbReference type="PROSITE" id="PS50157"/>
    </source>
</evidence>
<dbReference type="InterPro" id="IPR013087">
    <property type="entry name" value="Znf_C2H2_type"/>
</dbReference>
<keyword evidence="1" id="KW-0479">Metal-binding</keyword>
<feature type="compositionally biased region" description="Pro residues" evidence="7">
    <location>
        <begin position="2403"/>
        <end position="2415"/>
    </location>
</feature>
<keyword evidence="10" id="KW-1185">Reference proteome</keyword>
<comment type="caution">
    <text evidence="9">The sequence shown here is derived from an EMBL/GenBank/DDBJ whole genome shotgun (WGS) entry which is preliminary data.</text>
</comment>
<evidence type="ECO:0000313" key="9">
    <source>
        <dbReference type="EMBL" id="CAG2239683.1"/>
    </source>
</evidence>
<feature type="region of interest" description="Disordered" evidence="7">
    <location>
        <begin position="1849"/>
        <end position="1900"/>
    </location>
</feature>
<evidence type="ECO:0000256" key="5">
    <source>
        <dbReference type="PROSITE-ProRule" id="PRU00042"/>
    </source>
</evidence>
<evidence type="ECO:0000256" key="3">
    <source>
        <dbReference type="ARBA" id="ARBA00022771"/>
    </source>
</evidence>
<proteinExistence type="predicted"/>
<feature type="compositionally biased region" description="Basic and acidic residues" evidence="7">
    <location>
        <begin position="1887"/>
        <end position="1900"/>
    </location>
</feature>
<feature type="compositionally biased region" description="Pro residues" evidence="7">
    <location>
        <begin position="2317"/>
        <end position="2327"/>
    </location>
</feature>
<feature type="compositionally biased region" description="Low complexity" evidence="7">
    <location>
        <begin position="135"/>
        <end position="145"/>
    </location>
</feature>
<dbReference type="PROSITE" id="PS50157">
    <property type="entry name" value="ZINC_FINGER_C2H2_2"/>
    <property type="match status" value="1"/>
</dbReference>
<keyword evidence="4" id="KW-0862">Zinc</keyword>
<keyword evidence="2" id="KW-0677">Repeat</keyword>
<feature type="compositionally biased region" description="Polar residues" evidence="7">
    <location>
        <begin position="1447"/>
        <end position="1458"/>
    </location>
</feature>
<dbReference type="GO" id="GO:0005634">
    <property type="term" value="C:nucleus"/>
    <property type="evidence" value="ECO:0007669"/>
    <property type="project" value="TreeGrafter"/>
</dbReference>
<feature type="compositionally biased region" description="Polar residues" evidence="7">
    <location>
        <begin position="8"/>
        <end position="22"/>
    </location>
</feature>
<feature type="compositionally biased region" description="Polar residues" evidence="7">
    <location>
        <begin position="2350"/>
        <end position="2359"/>
    </location>
</feature>